<dbReference type="GO" id="GO:0005524">
    <property type="term" value="F:ATP binding"/>
    <property type="evidence" value="ECO:0007669"/>
    <property type="project" value="UniProtKB-KW"/>
</dbReference>
<evidence type="ECO:0000256" key="2">
    <source>
        <dbReference type="ARBA" id="ARBA00005201"/>
    </source>
</evidence>
<evidence type="ECO:0000256" key="11">
    <source>
        <dbReference type="ARBA" id="ARBA00022741"/>
    </source>
</evidence>
<evidence type="ECO:0000256" key="5">
    <source>
        <dbReference type="ARBA" id="ARBA00012393"/>
    </source>
</evidence>
<dbReference type="UniPathway" id="UPA00276">
    <property type="reaction ID" value="UER00406"/>
</dbReference>
<keyword evidence="12 17" id="KW-0418">Kinase</keyword>
<dbReference type="SUPFAM" id="SSF82114">
    <property type="entry name" value="Riboflavin kinase-like"/>
    <property type="match status" value="1"/>
</dbReference>
<dbReference type="SMART" id="SM00904">
    <property type="entry name" value="Flavokinase"/>
    <property type="match status" value="1"/>
</dbReference>
<dbReference type="NCBIfam" id="TIGR00083">
    <property type="entry name" value="ribF"/>
    <property type="match status" value="1"/>
</dbReference>
<dbReference type="NCBIfam" id="NF004163">
    <property type="entry name" value="PRK05627.1-6"/>
    <property type="match status" value="1"/>
</dbReference>
<dbReference type="GO" id="GO:0009231">
    <property type="term" value="P:riboflavin biosynthetic process"/>
    <property type="evidence" value="ECO:0007669"/>
    <property type="project" value="InterPro"/>
</dbReference>
<dbReference type="NCBIfam" id="NF004160">
    <property type="entry name" value="PRK05627.1-3"/>
    <property type="match status" value="1"/>
</dbReference>
<dbReference type="Gene3D" id="2.40.30.30">
    <property type="entry name" value="Riboflavin kinase-like"/>
    <property type="match status" value="1"/>
</dbReference>
<dbReference type="EC" id="2.7.7.2" evidence="5"/>
<dbReference type="InterPro" id="IPR015865">
    <property type="entry name" value="Riboflavin_kinase_bac/euk"/>
</dbReference>
<evidence type="ECO:0000256" key="14">
    <source>
        <dbReference type="ARBA" id="ARBA00022840"/>
    </source>
</evidence>
<keyword evidence="15" id="KW-0511">Multifunctional enzyme</keyword>
<sequence length="309" mass="34625">MRLIRGLYNMPGAQRGCALTIGNFDGVHRGHQAVLDQLHARAAELGLPATVMVFEPTPQEYFSPVTAPARLQRLRDKLTLFRELGVEQVVCLRFDQRLAERDAAAFVQDILVDGLGVRHLVIGDDFRFGKNRSGDFAFLQQAGQQQGFEVISTQTLVESGERVSSTRVREALAAGELKLAEQLLGRPYRICGRVAPGQRRGRSIGFPTANVRLHRTVTPVRGVFAVRAHGVKAHPVTGVANLGTRPTVCGSHEMVLETHLFDFDQDIYGHYVDIEFCRKLRDEKKFESFEALKQQIQRDAEQARQFFSE</sequence>
<dbReference type="GO" id="GO:0006747">
    <property type="term" value="P:FAD biosynthetic process"/>
    <property type="evidence" value="ECO:0007669"/>
    <property type="project" value="UniProtKB-UniPathway"/>
</dbReference>
<dbReference type="CDD" id="cd02064">
    <property type="entry name" value="FAD_synthetase_N"/>
    <property type="match status" value="1"/>
</dbReference>
<dbReference type="Pfam" id="PF06574">
    <property type="entry name" value="FAD_syn"/>
    <property type="match status" value="1"/>
</dbReference>
<organism evidence="17">
    <name type="scientific">hydrothermal vent metagenome</name>
    <dbReference type="NCBI Taxonomy" id="652676"/>
    <lineage>
        <taxon>unclassified sequences</taxon>
        <taxon>metagenomes</taxon>
        <taxon>ecological metagenomes</taxon>
    </lineage>
</organism>
<evidence type="ECO:0000256" key="8">
    <source>
        <dbReference type="ARBA" id="ARBA00022643"/>
    </source>
</evidence>
<dbReference type="InterPro" id="IPR023468">
    <property type="entry name" value="Riboflavin_kinase"/>
</dbReference>
<dbReference type="UniPathway" id="UPA00277">
    <property type="reaction ID" value="UER00407"/>
</dbReference>
<dbReference type="GO" id="GO:0003919">
    <property type="term" value="F:FMN adenylyltransferase activity"/>
    <property type="evidence" value="ECO:0007669"/>
    <property type="project" value="UniProtKB-EC"/>
</dbReference>
<evidence type="ECO:0000256" key="3">
    <source>
        <dbReference type="ARBA" id="ARBA00010214"/>
    </source>
</evidence>
<dbReference type="SUPFAM" id="SSF52374">
    <property type="entry name" value="Nucleotidylyl transferase"/>
    <property type="match status" value="1"/>
</dbReference>
<evidence type="ECO:0000256" key="9">
    <source>
        <dbReference type="ARBA" id="ARBA00022679"/>
    </source>
</evidence>
<keyword evidence="13" id="KW-0274">FAD</keyword>
<dbReference type="InterPro" id="IPR014729">
    <property type="entry name" value="Rossmann-like_a/b/a_fold"/>
</dbReference>
<evidence type="ECO:0000313" key="17">
    <source>
        <dbReference type="EMBL" id="VAW80174.1"/>
    </source>
</evidence>
<dbReference type="InterPro" id="IPR023465">
    <property type="entry name" value="Riboflavin_kinase_dom_sf"/>
</dbReference>
<evidence type="ECO:0000256" key="6">
    <source>
        <dbReference type="ARBA" id="ARBA00018483"/>
    </source>
</evidence>
<keyword evidence="8" id="KW-0288">FMN</keyword>
<dbReference type="PIRSF" id="PIRSF004491">
    <property type="entry name" value="FAD_Synth"/>
    <property type="match status" value="1"/>
</dbReference>
<comment type="pathway">
    <text evidence="2">Cofactor biosynthesis; FMN biosynthesis; FMN from riboflavin (ATP route): step 1/1.</text>
</comment>
<protein>
    <recommendedName>
        <fullName evidence="6">Bifunctional riboflavin kinase/FMN adenylyltransferase</fullName>
        <ecNumber evidence="4">2.7.1.26</ecNumber>
        <ecNumber evidence="5">2.7.7.2</ecNumber>
    </recommendedName>
</protein>
<evidence type="ECO:0000256" key="4">
    <source>
        <dbReference type="ARBA" id="ARBA00012105"/>
    </source>
</evidence>
<name>A0A3B0ZFP9_9ZZZZ</name>
<evidence type="ECO:0000259" key="16">
    <source>
        <dbReference type="SMART" id="SM00904"/>
    </source>
</evidence>
<reference evidence="17" key="1">
    <citation type="submission" date="2018-06" db="EMBL/GenBank/DDBJ databases">
        <authorList>
            <person name="Zhirakovskaya E."/>
        </authorList>
    </citation>
    <scope>NUCLEOTIDE SEQUENCE</scope>
</reference>
<dbReference type="InterPro" id="IPR015864">
    <property type="entry name" value="FAD_synthase"/>
</dbReference>
<keyword evidence="11" id="KW-0547">Nucleotide-binding</keyword>
<dbReference type="NCBIfam" id="NF004162">
    <property type="entry name" value="PRK05627.1-5"/>
    <property type="match status" value="1"/>
</dbReference>
<evidence type="ECO:0000256" key="15">
    <source>
        <dbReference type="ARBA" id="ARBA00023268"/>
    </source>
</evidence>
<dbReference type="FunFam" id="3.40.50.620:FF:000021">
    <property type="entry name" value="Riboflavin biosynthesis protein"/>
    <property type="match status" value="1"/>
</dbReference>
<dbReference type="Gene3D" id="3.40.50.620">
    <property type="entry name" value="HUPs"/>
    <property type="match status" value="1"/>
</dbReference>
<evidence type="ECO:0000256" key="1">
    <source>
        <dbReference type="ARBA" id="ARBA00004726"/>
    </source>
</evidence>
<keyword evidence="9 17" id="KW-0808">Transferase</keyword>
<accession>A0A3B0ZFP9</accession>
<feature type="domain" description="Riboflavin kinase" evidence="16">
    <location>
        <begin position="183"/>
        <end position="308"/>
    </location>
</feature>
<evidence type="ECO:0000256" key="7">
    <source>
        <dbReference type="ARBA" id="ARBA00022630"/>
    </source>
</evidence>
<keyword evidence="7" id="KW-0285">Flavoprotein</keyword>
<dbReference type="PANTHER" id="PTHR22749">
    <property type="entry name" value="RIBOFLAVIN KINASE/FMN ADENYLYLTRANSFERASE"/>
    <property type="match status" value="1"/>
</dbReference>
<gene>
    <name evidence="17" type="ORF">MNBD_GAMMA14-1731</name>
</gene>
<keyword evidence="14" id="KW-0067">ATP-binding</keyword>
<evidence type="ECO:0000256" key="10">
    <source>
        <dbReference type="ARBA" id="ARBA00022695"/>
    </source>
</evidence>
<dbReference type="NCBIfam" id="NF004159">
    <property type="entry name" value="PRK05627.1-2"/>
    <property type="match status" value="1"/>
</dbReference>
<dbReference type="EMBL" id="UOFM01000344">
    <property type="protein sequence ID" value="VAW80174.1"/>
    <property type="molecule type" value="Genomic_DNA"/>
</dbReference>
<dbReference type="PANTHER" id="PTHR22749:SF6">
    <property type="entry name" value="RIBOFLAVIN KINASE"/>
    <property type="match status" value="1"/>
</dbReference>
<comment type="pathway">
    <text evidence="1">Cofactor biosynthesis; FAD biosynthesis; FAD from FMN: step 1/1.</text>
</comment>
<evidence type="ECO:0000256" key="13">
    <source>
        <dbReference type="ARBA" id="ARBA00022827"/>
    </source>
</evidence>
<dbReference type="GO" id="GO:0008531">
    <property type="term" value="F:riboflavin kinase activity"/>
    <property type="evidence" value="ECO:0007669"/>
    <property type="project" value="UniProtKB-EC"/>
</dbReference>
<dbReference type="AlphaFoldDB" id="A0A3B0ZFP9"/>
<proteinExistence type="inferred from homology"/>
<dbReference type="Pfam" id="PF01687">
    <property type="entry name" value="Flavokinase"/>
    <property type="match status" value="1"/>
</dbReference>
<dbReference type="InterPro" id="IPR002606">
    <property type="entry name" value="Riboflavin_kinase_bac"/>
</dbReference>
<keyword evidence="10 17" id="KW-0548">Nucleotidyltransferase</keyword>
<evidence type="ECO:0000256" key="12">
    <source>
        <dbReference type="ARBA" id="ARBA00022777"/>
    </source>
</evidence>
<comment type="similarity">
    <text evidence="3">Belongs to the RibF family.</text>
</comment>
<dbReference type="GO" id="GO:0009398">
    <property type="term" value="P:FMN biosynthetic process"/>
    <property type="evidence" value="ECO:0007669"/>
    <property type="project" value="UniProtKB-UniPathway"/>
</dbReference>
<dbReference type="EC" id="2.7.1.26" evidence="4"/>